<dbReference type="GO" id="GO:0005886">
    <property type="term" value="C:plasma membrane"/>
    <property type="evidence" value="ECO:0007669"/>
    <property type="project" value="UniProtKB-SubCell"/>
</dbReference>
<dbReference type="NCBIfam" id="TIGR00831">
    <property type="entry name" value="a_cpa1"/>
    <property type="match status" value="1"/>
</dbReference>
<dbReference type="GO" id="GO:0015385">
    <property type="term" value="F:sodium:proton antiporter activity"/>
    <property type="evidence" value="ECO:0007669"/>
    <property type="project" value="InterPro"/>
</dbReference>
<keyword evidence="13" id="KW-1185">Reference proteome</keyword>
<evidence type="ECO:0000256" key="3">
    <source>
        <dbReference type="ARBA" id="ARBA00022475"/>
    </source>
</evidence>
<dbReference type="InterPro" id="IPR004705">
    <property type="entry name" value="Cation/H_exchanger_CPA1_bac"/>
</dbReference>
<dbReference type="GO" id="GO:0098719">
    <property type="term" value="P:sodium ion import across plasma membrane"/>
    <property type="evidence" value="ECO:0007669"/>
    <property type="project" value="TreeGrafter"/>
</dbReference>
<reference evidence="12 13" key="1">
    <citation type="submission" date="2017-04" db="EMBL/GenBank/DDBJ databases">
        <title>Complete genome sequence of Flavobacterium kingsejong AJ004.</title>
        <authorList>
            <person name="Lee P.C."/>
        </authorList>
    </citation>
    <scope>NUCLEOTIDE SEQUENCE [LARGE SCALE GENOMIC DNA]</scope>
    <source>
        <strain evidence="12 13">AJ004</strain>
    </source>
</reference>
<feature type="transmembrane region" description="Helical" evidence="10">
    <location>
        <begin position="87"/>
        <end position="108"/>
    </location>
</feature>
<comment type="subcellular location">
    <subcellularLocation>
        <location evidence="1 10">Cell membrane</location>
        <topology evidence="1 10">Multi-pass membrane protein</topology>
    </subcellularLocation>
</comment>
<evidence type="ECO:0000256" key="4">
    <source>
        <dbReference type="ARBA" id="ARBA00022692"/>
    </source>
</evidence>
<keyword evidence="4 10" id="KW-0812">Transmembrane</keyword>
<dbReference type="EMBL" id="CP020919">
    <property type="protein sequence ID" value="AWG25647.1"/>
    <property type="molecule type" value="Genomic_DNA"/>
</dbReference>
<keyword evidence="5 10" id="KW-1133">Transmembrane helix</keyword>
<dbReference type="PANTHER" id="PTHR10110:SF86">
    <property type="entry name" value="SODIUM_HYDROGEN EXCHANGER 7"/>
    <property type="match status" value="1"/>
</dbReference>
<evidence type="ECO:0000256" key="9">
    <source>
        <dbReference type="ARBA" id="ARBA00023201"/>
    </source>
</evidence>
<name>A0A2S1LPF6_9FLAO</name>
<proteinExistence type="inferred from homology"/>
<evidence type="ECO:0000256" key="5">
    <source>
        <dbReference type="ARBA" id="ARBA00022989"/>
    </source>
</evidence>
<dbReference type="RefSeq" id="WP_108737222.1">
    <property type="nucleotide sequence ID" value="NZ_CP020919.1"/>
</dbReference>
<sequence>MFQEKLLLIISLLFAVSMLVMLGEKLKISYPIFLVLGGLIISLIPGIPVLQLEPELIFTIFLPPILYEAAWYTSWHQFWKWKRPISMLAFGLVFFTSGIVAFVSNALIPGFTLALGFLLGGIISPPDAVAATSVLKGVKLPKRIITILEGESLINDASSLIVFRFALAAVVTGQFVFQEAIADFFIVGFMGIVVGLAIAHVFYVIHRFLPTTANIDTALTLMAPYIMYIAAEHFEFSGVMAVVSGGLFLSYRSHEILNHTSRLQTYNVWATIIFILNGIIFILIGLELPVIVEGLQGYTLEEGIKYGLIISAITIAIRFIWVYPIAFIPRLLSRKIRETEPSPGWQGPFVISWAGMRGVVSLASALAIPLTLTNGESFPQRNIILLITFVVILVTLVVQGLTLPLVIRLIKIKETDDLIPIEEQDTAVRLRLMRASLTYINRYLAKDVAENELVENLKKRIENGIKLSSERLESLETTENQHHQILRFREIELEILQAQRKELIEIKKHRIFEHEVIQKQESRLDLDESKFSPKN</sequence>
<feature type="transmembrane region" description="Helical" evidence="10">
    <location>
        <begin position="157"/>
        <end position="177"/>
    </location>
</feature>
<feature type="transmembrane region" description="Helical" evidence="10">
    <location>
        <begin position="349"/>
        <end position="371"/>
    </location>
</feature>
<evidence type="ECO:0000256" key="6">
    <source>
        <dbReference type="ARBA" id="ARBA00023053"/>
    </source>
</evidence>
<dbReference type="AlphaFoldDB" id="A0A2S1LPF6"/>
<organism evidence="12 13">
    <name type="scientific">Flavobacterium kingsejongi</name>
    <dbReference type="NCBI Taxonomy" id="1678728"/>
    <lineage>
        <taxon>Bacteria</taxon>
        <taxon>Pseudomonadati</taxon>
        <taxon>Bacteroidota</taxon>
        <taxon>Flavobacteriia</taxon>
        <taxon>Flavobacteriales</taxon>
        <taxon>Flavobacteriaceae</taxon>
        <taxon>Flavobacterium</taxon>
    </lineage>
</organism>
<feature type="transmembrane region" description="Helical" evidence="10">
    <location>
        <begin position="56"/>
        <end position="75"/>
    </location>
</feature>
<dbReference type="Pfam" id="PF00999">
    <property type="entry name" value="Na_H_Exchanger"/>
    <property type="match status" value="1"/>
</dbReference>
<accession>A0A2S1LPF6</accession>
<feature type="transmembrane region" description="Helical" evidence="10">
    <location>
        <begin position="30"/>
        <end position="50"/>
    </location>
</feature>
<evidence type="ECO:0000256" key="8">
    <source>
        <dbReference type="ARBA" id="ARBA00023136"/>
    </source>
</evidence>
<gene>
    <name evidence="12" type="ORF">FK004_10695</name>
</gene>
<keyword evidence="6 10" id="KW-0915">Sodium</keyword>
<feature type="transmembrane region" description="Helical" evidence="10">
    <location>
        <begin position="184"/>
        <end position="205"/>
    </location>
</feature>
<dbReference type="OrthoDB" id="9809206at2"/>
<feature type="transmembrane region" description="Helical" evidence="10">
    <location>
        <begin position="225"/>
        <end position="251"/>
    </location>
</feature>
<feature type="transmembrane region" description="Helical" evidence="10">
    <location>
        <begin position="306"/>
        <end position="328"/>
    </location>
</feature>
<keyword evidence="7 10" id="KW-0406">Ion transport</keyword>
<evidence type="ECO:0000256" key="1">
    <source>
        <dbReference type="ARBA" id="ARBA00004651"/>
    </source>
</evidence>
<feature type="transmembrane region" description="Helical" evidence="10">
    <location>
        <begin position="6"/>
        <end position="23"/>
    </location>
</feature>
<keyword evidence="10" id="KW-0050">Antiport</keyword>
<evidence type="ECO:0000313" key="12">
    <source>
        <dbReference type="EMBL" id="AWG25647.1"/>
    </source>
</evidence>
<dbReference type="KEGG" id="fki:FK004_10695"/>
<dbReference type="InterPro" id="IPR006153">
    <property type="entry name" value="Cation/H_exchanger_TM"/>
</dbReference>
<feature type="domain" description="Cation/H+ exchanger transmembrane" evidence="11">
    <location>
        <begin position="15"/>
        <end position="406"/>
    </location>
</feature>
<evidence type="ECO:0000256" key="7">
    <source>
        <dbReference type="ARBA" id="ARBA00023065"/>
    </source>
</evidence>
<keyword evidence="8 10" id="KW-0472">Membrane</keyword>
<keyword evidence="9 10" id="KW-0739">Sodium transport</keyword>
<comment type="similarity">
    <text evidence="10">Belongs to the monovalent cation:proton antiporter 1 (CPA1) transporter (TC 2.A.36) family.</text>
</comment>
<keyword evidence="2 10" id="KW-0813">Transport</keyword>
<evidence type="ECO:0000259" key="11">
    <source>
        <dbReference type="Pfam" id="PF00999"/>
    </source>
</evidence>
<dbReference type="GO" id="GO:0015386">
    <property type="term" value="F:potassium:proton antiporter activity"/>
    <property type="evidence" value="ECO:0007669"/>
    <property type="project" value="TreeGrafter"/>
</dbReference>
<evidence type="ECO:0000256" key="2">
    <source>
        <dbReference type="ARBA" id="ARBA00022448"/>
    </source>
</evidence>
<dbReference type="InterPro" id="IPR018422">
    <property type="entry name" value="Cation/H_exchanger_CPA1"/>
</dbReference>
<keyword evidence="3 10" id="KW-1003">Cell membrane</keyword>
<feature type="transmembrane region" description="Helical" evidence="10">
    <location>
        <begin position="383"/>
        <end position="407"/>
    </location>
</feature>
<dbReference type="Proteomes" id="UP000244677">
    <property type="component" value="Chromosome"/>
</dbReference>
<feature type="transmembrane region" description="Helical" evidence="10">
    <location>
        <begin position="263"/>
        <end position="286"/>
    </location>
</feature>
<dbReference type="PANTHER" id="PTHR10110">
    <property type="entry name" value="SODIUM/HYDROGEN EXCHANGER"/>
    <property type="match status" value="1"/>
</dbReference>
<dbReference type="Gene3D" id="6.10.140.1330">
    <property type="match status" value="1"/>
</dbReference>
<evidence type="ECO:0000256" key="10">
    <source>
        <dbReference type="RuleBase" id="RU366002"/>
    </source>
</evidence>
<evidence type="ECO:0000313" key="13">
    <source>
        <dbReference type="Proteomes" id="UP000244677"/>
    </source>
</evidence>
<comment type="function">
    <text evidence="10">Na(+)/H(+) antiporter that extrudes sodium in exchange for external protons.</text>
</comment>
<dbReference type="GO" id="GO:0051453">
    <property type="term" value="P:regulation of intracellular pH"/>
    <property type="evidence" value="ECO:0007669"/>
    <property type="project" value="TreeGrafter"/>
</dbReference>
<protein>
    <submittedName>
        <fullName evidence="12">Na+/H+ antiporter</fullName>
    </submittedName>
</protein>